<proteinExistence type="predicted"/>
<dbReference type="Proteomes" id="UP000449846">
    <property type="component" value="Unassembled WGS sequence"/>
</dbReference>
<gene>
    <name evidence="1" type="ORF">GL300_23015</name>
</gene>
<protein>
    <submittedName>
        <fullName evidence="1">Uncharacterized protein</fullName>
    </submittedName>
</protein>
<name>A0A844HNY6_9RHOB</name>
<dbReference type="AlphaFoldDB" id="A0A844HNY6"/>
<evidence type="ECO:0000313" key="2">
    <source>
        <dbReference type="Proteomes" id="UP000449846"/>
    </source>
</evidence>
<evidence type="ECO:0000313" key="1">
    <source>
        <dbReference type="EMBL" id="MTH62073.1"/>
    </source>
</evidence>
<keyword evidence="2" id="KW-1185">Reference proteome</keyword>
<organism evidence="1 2">
    <name type="scientific">Paracoccus litorisediminis</name>
    <dbReference type="NCBI Taxonomy" id="2006130"/>
    <lineage>
        <taxon>Bacteria</taxon>
        <taxon>Pseudomonadati</taxon>
        <taxon>Pseudomonadota</taxon>
        <taxon>Alphaproteobacteria</taxon>
        <taxon>Rhodobacterales</taxon>
        <taxon>Paracoccaceae</taxon>
        <taxon>Paracoccus</taxon>
    </lineage>
</organism>
<comment type="caution">
    <text evidence="1">The sequence shown here is derived from an EMBL/GenBank/DDBJ whole genome shotgun (WGS) entry which is preliminary data.</text>
</comment>
<accession>A0A844HNY6</accession>
<dbReference type="EMBL" id="WMIG01000025">
    <property type="protein sequence ID" value="MTH62073.1"/>
    <property type="molecule type" value="Genomic_DNA"/>
</dbReference>
<reference evidence="1 2" key="1">
    <citation type="submission" date="2019-11" db="EMBL/GenBank/DDBJ databases">
        <authorList>
            <person name="Dong K."/>
        </authorList>
    </citation>
    <scope>NUCLEOTIDE SEQUENCE [LARGE SCALE GENOMIC DNA]</scope>
    <source>
        <strain evidence="1 2">NBRC 112902</strain>
    </source>
</reference>
<sequence>MDEIGRNQHFDDSAECRAYAEALEGGFNCFYSKEGSVRWDRAEIIKCTLSGDFALHSS</sequence>